<evidence type="ECO:0000256" key="5">
    <source>
        <dbReference type="ARBA" id="ARBA00022840"/>
    </source>
</evidence>
<feature type="binding site" evidence="8">
    <location>
        <begin position="64"/>
        <end position="71"/>
    </location>
    <ligand>
        <name>ATP</name>
        <dbReference type="ChEBI" id="CHEBI:30616"/>
    </ligand>
</feature>
<evidence type="ECO:0000313" key="9">
    <source>
        <dbReference type="EMBL" id="RNL19409.1"/>
    </source>
</evidence>
<dbReference type="NCBIfam" id="NF010030">
    <property type="entry name" value="PRK13505.1"/>
    <property type="match status" value="1"/>
</dbReference>
<dbReference type="HAMAP" id="MF_01543">
    <property type="entry name" value="FTHFS"/>
    <property type="match status" value="1"/>
</dbReference>
<dbReference type="Gene3D" id="3.30.1510.10">
    <property type="entry name" value="Domain 2, N(10)-formyltetrahydrofolate synthetase"/>
    <property type="match status" value="1"/>
</dbReference>
<dbReference type="CDD" id="cd00477">
    <property type="entry name" value="FTHFS"/>
    <property type="match status" value="1"/>
</dbReference>
<dbReference type="EC" id="6.3.4.3" evidence="8"/>
<keyword evidence="5 8" id="KW-0067">ATP-binding</keyword>
<keyword evidence="4 8" id="KW-0547">Nucleotide-binding</keyword>
<keyword evidence="10" id="KW-1185">Reference proteome</keyword>
<evidence type="ECO:0000256" key="1">
    <source>
        <dbReference type="ARBA" id="ARBA00004777"/>
    </source>
</evidence>
<dbReference type="PROSITE" id="PS00722">
    <property type="entry name" value="FTHFS_2"/>
    <property type="match status" value="1"/>
</dbReference>
<comment type="caution">
    <text evidence="9">The sequence shown here is derived from an EMBL/GenBank/DDBJ whole genome shotgun (WGS) entry which is preliminary data.</text>
</comment>
<proteinExistence type="inferred from homology"/>
<name>A0A3N0AEJ9_9ACTN</name>
<evidence type="ECO:0000256" key="4">
    <source>
        <dbReference type="ARBA" id="ARBA00022741"/>
    </source>
</evidence>
<dbReference type="SUPFAM" id="SSF52540">
    <property type="entry name" value="P-loop containing nucleoside triphosphate hydrolases"/>
    <property type="match status" value="1"/>
</dbReference>
<dbReference type="RefSeq" id="WP_123198403.1">
    <property type="nucleotide sequence ID" value="NZ_QICB01000005.1"/>
</dbReference>
<dbReference type="PROSITE" id="PS00721">
    <property type="entry name" value="FTHFS_1"/>
    <property type="match status" value="1"/>
</dbReference>
<evidence type="ECO:0000256" key="7">
    <source>
        <dbReference type="ARBA" id="ARBA00061363"/>
    </source>
</evidence>
<comment type="pathway">
    <text evidence="1 8">One-carbon metabolism; tetrahydrofolate interconversion.</text>
</comment>
<keyword evidence="3 8" id="KW-0436">Ligase</keyword>
<dbReference type="GO" id="GO:0005524">
    <property type="term" value="F:ATP binding"/>
    <property type="evidence" value="ECO:0007669"/>
    <property type="project" value="UniProtKB-UniRule"/>
</dbReference>
<dbReference type="FunFam" id="3.10.410.10:FF:000001">
    <property type="entry name" value="Putative formate--tetrahydrofolate ligase"/>
    <property type="match status" value="1"/>
</dbReference>
<dbReference type="InterPro" id="IPR020628">
    <property type="entry name" value="Formate_THF_ligase_CS"/>
</dbReference>
<dbReference type="Pfam" id="PF01268">
    <property type="entry name" value="FTHFS"/>
    <property type="match status" value="1"/>
</dbReference>
<sequence>MLTDIEIAQSVTPEHISAIAERAGVPEKYLELYGSHKAKVDYNLLLDEPHTPGKLVLVTAINPTPAGEGKTTTTVGLADGMRKIGKNVVVALREPSLGPVFGIKGGAAGGGYAQVVPMEDINLHFTGDFHAIGAANNLLAAMIDNHIHQGNALGFDVRRITWKRVVDMNDRQLRNIVCGIGGKVCGVPREDGFDITVASEIMAIFCLATSITDLKERLARIVVGYTRDDQPITAGQLNAQGAMCALLKDALKPNLVQTLEGTPAFVHGGPFANIAHGCNSIMATNMAMALGDYCITEAGFGADLGAEKFLDIKCRLAGLKPDAVVVVATVRALKNHGGVPKAELNEENLEALEAGLPNLLQHVENITKVYKLPCVVAINAFPTDTEAELDLVEAKCKELGVNVALSEVWAKGGEGGKALAEEVVRLCEEPNEFEFCYEDEAGLAEKIEAIAKRIYHADGVDFTPAAKKEIRQLEDLGFGSMPVCMAKTQYSFSDDQTKLGAPRGFRITVRNVKVSAGAGFVVALTGNIMTMPGLPKKPAAENIDVDETGRITGLF</sequence>
<dbReference type="GO" id="GO:0035999">
    <property type="term" value="P:tetrahydrofolate interconversion"/>
    <property type="evidence" value="ECO:0007669"/>
    <property type="project" value="UniProtKB-UniRule"/>
</dbReference>
<dbReference type="Gene3D" id="3.40.50.300">
    <property type="entry name" value="P-loop containing nucleotide triphosphate hydrolases"/>
    <property type="match status" value="1"/>
</dbReference>
<reference evidence="10" key="1">
    <citation type="submission" date="2018-05" db="EMBL/GenBank/DDBJ databases">
        <title>Genome Sequencing of selected type strains of the family Eggerthellaceae.</title>
        <authorList>
            <person name="Danylec N."/>
            <person name="Stoll D.A."/>
            <person name="Doetsch A."/>
            <person name="Huch M."/>
        </authorList>
    </citation>
    <scope>NUCLEOTIDE SEQUENCE [LARGE SCALE GENOMIC DNA]</scope>
    <source>
        <strain evidence="10">DSM 17537</strain>
    </source>
</reference>
<dbReference type="InterPro" id="IPR027417">
    <property type="entry name" value="P-loop_NTPase"/>
</dbReference>
<dbReference type="OrthoDB" id="9761733at2"/>
<gene>
    <name evidence="8" type="primary">fhs</name>
    <name evidence="9" type="ORF">DMP07_06800</name>
</gene>
<protein>
    <recommendedName>
        <fullName evidence="8">Formate--tetrahydrofolate ligase</fullName>
        <ecNumber evidence="8">6.3.4.3</ecNumber>
    </recommendedName>
    <alternativeName>
        <fullName evidence="8">Formyltetrahydrofolate synthetase</fullName>
        <shortName evidence="8">FHS</shortName>
        <shortName evidence="8">FTHFS</shortName>
    </alternativeName>
</protein>
<organism evidence="9 10">
    <name type="scientific">Slackia faecicanis</name>
    <dbReference type="NCBI Taxonomy" id="255723"/>
    <lineage>
        <taxon>Bacteria</taxon>
        <taxon>Bacillati</taxon>
        <taxon>Actinomycetota</taxon>
        <taxon>Coriobacteriia</taxon>
        <taxon>Eggerthellales</taxon>
        <taxon>Eggerthellaceae</taxon>
        <taxon>Slackia</taxon>
    </lineage>
</organism>
<dbReference type="Proteomes" id="UP000267368">
    <property type="component" value="Unassembled WGS sequence"/>
</dbReference>
<evidence type="ECO:0000256" key="3">
    <source>
        <dbReference type="ARBA" id="ARBA00022598"/>
    </source>
</evidence>
<dbReference type="Gene3D" id="3.10.410.10">
    <property type="entry name" value="Formyltetrahydrofolate synthetase, domain 3"/>
    <property type="match status" value="1"/>
</dbReference>
<comment type="similarity">
    <text evidence="7 8">Belongs to the formate--tetrahydrofolate ligase family.</text>
</comment>
<dbReference type="GO" id="GO:0004329">
    <property type="term" value="F:formate-tetrahydrofolate ligase activity"/>
    <property type="evidence" value="ECO:0007669"/>
    <property type="project" value="UniProtKB-UniRule"/>
</dbReference>
<evidence type="ECO:0000256" key="8">
    <source>
        <dbReference type="HAMAP-Rule" id="MF_01543"/>
    </source>
</evidence>
<evidence type="ECO:0000256" key="2">
    <source>
        <dbReference type="ARBA" id="ARBA00022563"/>
    </source>
</evidence>
<accession>A0A3N0AEJ9</accession>
<dbReference type="EMBL" id="QICB01000005">
    <property type="protein sequence ID" value="RNL19409.1"/>
    <property type="molecule type" value="Genomic_DNA"/>
</dbReference>
<evidence type="ECO:0000256" key="6">
    <source>
        <dbReference type="ARBA" id="ARBA00049033"/>
    </source>
</evidence>
<dbReference type="FunFam" id="3.30.1510.10:FF:000001">
    <property type="entry name" value="Formate--tetrahydrofolate ligase"/>
    <property type="match status" value="1"/>
</dbReference>
<evidence type="ECO:0000313" key="10">
    <source>
        <dbReference type="Proteomes" id="UP000267368"/>
    </source>
</evidence>
<dbReference type="InterPro" id="IPR000559">
    <property type="entry name" value="Formate_THF_ligase"/>
</dbReference>
<keyword evidence="2 8" id="KW-0554">One-carbon metabolism</keyword>
<comment type="catalytic activity">
    <reaction evidence="6 8">
        <text>(6S)-5,6,7,8-tetrahydrofolate + formate + ATP = (6R)-10-formyltetrahydrofolate + ADP + phosphate</text>
        <dbReference type="Rhea" id="RHEA:20221"/>
        <dbReference type="ChEBI" id="CHEBI:15740"/>
        <dbReference type="ChEBI" id="CHEBI:30616"/>
        <dbReference type="ChEBI" id="CHEBI:43474"/>
        <dbReference type="ChEBI" id="CHEBI:57453"/>
        <dbReference type="ChEBI" id="CHEBI:195366"/>
        <dbReference type="ChEBI" id="CHEBI:456216"/>
        <dbReference type="EC" id="6.3.4.3"/>
    </reaction>
</comment>
<dbReference type="AlphaFoldDB" id="A0A3N0AEJ9"/>
<dbReference type="UniPathway" id="UPA00193"/>